<dbReference type="GO" id="GO:0043139">
    <property type="term" value="F:5'-3' DNA helicase activity"/>
    <property type="evidence" value="ECO:0007669"/>
    <property type="project" value="TreeGrafter"/>
</dbReference>
<dbReference type="PANTHER" id="PTHR43788:SF8">
    <property type="entry name" value="DNA-BINDING PROTEIN SMUBP-2"/>
    <property type="match status" value="1"/>
</dbReference>
<gene>
    <name evidence="8" type="ORF">B0T26DRAFT_295441</name>
</gene>
<sequence>MALHSALLRGNGFYDWMTWPAQNTADLVELMAGLGLTSRVRALPVVSFLSIDVDRIDALLEEALPLDRTRFNQYLSKRVLGLGIITAGPGFGNTTALSVATLGMQRSLGQVLYSAPSHVATSKFAECLDRVSTTVTDRHNERQPSNRHTRYALVIRGYVIREELAAVSCLLARLAGGEDYCRQQLGKASNWRLHLSLAFWTLVVLGSPTVRSTRAHEAKIIGDLQAEITANPGVLHELRRVVVGGKALEEFQSEGHDLMAAKTATLELMRKILARADLLCTTLAAADKVVEYRSFKTKLAKGVSIDEAANMNRCDSVSLWGNTLLPCLLGGDPMQLPPFVGSAGEKDSSGHVIHRLAEDAAISHLDVLHAAGMPVYRLTQQLRMAEGLFDMVAKEAYPSADFTYAPSCAVGLDKFDIGHDLEKFLLGTLPRARASPTGRLSPFFVHVSGSVVEVDALTGSRRSATQVKAALKLAQDFVQTGVGARRIVILAPYSSNVALIERGLREPEFSALSAMAPVSTVDGYQGQESDIVFVVMGTSQASGPGFMANENRLTVLLSRQRCGLVIVGDIDVIPRQGPKGKDNDRFLVEVPGGQIFNAKVDMLRNIHNTLLTTGRVGYV</sequence>
<dbReference type="GeneID" id="85317479"/>
<dbReference type="Pfam" id="PF13087">
    <property type="entry name" value="AAA_12"/>
    <property type="match status" value="1"/>
</dbReference>
<dbReference type="InterPro" id="IPR041679">
    <property type="entry name" value="DNA2/NAM7-like_C"/>
</dbReference>
<evidence type="ECO:0000313" key="8">
    <source>
        <dbReference type="EMBL" id="KAK0717372.1"/>
    </source>
</evidence>
<dbReference type="InterPro" id="IPR047187">
    <property type="entry name" value="SF1_C_Upf1"/>
</dbReference>
<evidence type="ECO:0000313" key="9">
    <source>
        <dbReference type="Proteomes" id="UP001172101"/>
    </source>
</evidence>
<feature type="domain" description="DNA2/NAM7 helicase helicase" evidence="6">
    <location>
        <begin position="82"/>
        <end position="342"/>
    </location>
</feature>
<dbReference type="PANTHER" id="PTHR43788">
    <property type="entry name" value="DNA2/NAM7 HELICASE FAMILY MEMBER"/>
    <property type="match status" value="1"/>
</dbReference>
<dbReference type="CDD" id="cd18808">
    <property type="entry name" value="SF1_C_Upf1"/>
    <property type="match status" value="1"/>
</dbReference>
<evidence type="ECO:0000256" key="5">
    <source>
        <dbReference type="ARBA" id="ARBA00022840"/>
    </source>
</evidence>
<dbReference type="RefSeq" id="XP_060296165.1">
    <property type="nucleotide sequence ID" value="XM_060434209.1"/>
</dbReference>
<feature type="domain" description="DNA2/NAM7 helicase-like C-terminal" evidence="7">
    <location>
        <begin position="364"/>
        <end position="570"/>
    </location>
</feature>
<dbReference type="InterPro" id="IPR050534">
    <property type="entry name" value="Coronavir_polyprotein_1ab"/>
</dbReference>
<dbReference type="InterPro" id="IPR027417">
    <property type="entry name" value="P-loop_NTPase"/>
</dbReference>
<dbReference type="SUPFAM" id="SSF52540">
    <property type="entry name" value="P-loop containing nucleoside triphosphate hydrolases"/>
    <property type="match status" value="1"/>
</dbReference>
<dbReference type="Proteomes" id="UP001172101">
    <property type="component" value="Unassembled WGS sequence"/>
</dbReference>
<keyword evidence="2" id="KW-0547">Nucleotide-binding</keyword>
<dbReference type="AlphaFoldDB" id="A0AA40AKD5"/>
<evidence type="ECO:0000259" key="6">
    <source>
        <dbReference type="Pfam" id="PF13086"/>
    </source>
</evidence>
<protein>
    <submittedName>
        <fullName evidence="8">P-loop containing nucleoside triphosphate hydrolase protein</fullName>
    </submittedName>
</protein>
<organism evidence="8 9">
    <name type="scientific">Lasiosphaeria miniovina</name>
    <dbReference type="NCBI Taxonomy" id="1954250"/>
    <lineage>
        <taxon>Eukaryota</taxon>
        <taxon>Fungi</taxon>
        <taxon>Dikarya</taxon>
        <taxon>Ascomycota</taxon>
        <taxon>Pezizomycotina</taxon>
        <taxon>Sordariomycetes</taxon>
        <taxon>Sordariomycetidae</taxon>
        <taxon>Sordariales</taxon>
        <taxon>Lasiosphaeriaceae</taxon>
        <taxon>Lasiosphaeria</taxon>
    </lineage>
</organism>
<dbReference type="GO" id="GO:0016787">
    <property type="term" value="F:hydrolase activity"/>
    <property type="evidence" value="ECO:0007669"/>
    <property type="project" value="UniProtKB-KW"/>
</dbReference>
<evidence type="ECO:0000256" key="4">
    <source>
        <dbReference type="ARBA" id="ARBA00022806"/>
    </source>
</evidence>
<keyword evidence="3 8" id="KW-0378">Hydrolase</keyword>
<evidence type="ECO:0000259" key="7">
    <source>
        <dbReference type="Pfam" id="PF13087"/>
    </source>
</evidence>
<evidence type="ECO:0000256" key="2">
    <source>
        <dbReference type="ARBA" id="ARBA00022741"/>
    </source>
</evidence>
<name>A0AA40AKD5_9PEZI</name>
<reference evidence="8" key="1">
    <citation type="submission" date="2023-06" db="EMBL/GenBank/DDBJ databases">
        <title>Genome-scale phylogeny and comparative genomics of the fungal order Sordariales.</title>
        <authorList>
            <consortium name="Lawrence Berkeley National Laboratory"/>
            <person name="Hensen N."/>
            <person name="Bonometti L."/>
            <person name="Westerberg I."/>
            <person name="Brannstrom I.O."/>
            <person name="Guillou S."/>
            <person name="Cros-Aarteil S."/>
            <person name="Calhoun S."/>
            <person name="Haridas S."/>
            <person name="Kuo A."/>
            <person name="Mondo S."/>
            <person name="Pangilinan J."/>
            <person name="Riley R."/>
            <person name="LaButti K."/>
            <person name="Andreopoulos B."/>
            <person name="Lipzen A."/>
            <person name="Chen C."/>
            <person name="Yanf M."/>
            <person name="Daum C."/>
            <person name="Ng V."/>
            <person name="Clum A."/>
            <person name="Steindorff A."/>
            <person name="Ohm R."/>
            <person name="Martin F."/>
            <person name="Silar P."/>
            <person name="Natvig D."/>
            <person name="Lalanne C."/>
            <person name="Gautier V."/>
            <person name="Ament-velasquez S.L."/>
            <person name="Kruys A."/>
            <person name="Hutchinson M.I."/>
            <person name="Powell A.J."/>
            <person name="Barry K."/>
            <person name="Miller A.N."/>
            <person name="Grigoriev I.V."/>
            <person name="Debuchy R."/>
            <person name="Gladieux P."/>
            <person name="Thoren M.H."/>
            <person name="Johannesson H."/>
        </authorList>
    </citation>
    <scope>NUCLEOTIDE SEQUENCE</scope>
    <source>
        <strain evidence="8">SMH2392-1A</strain>
    </source>
</reference>
<evidence type="ECO:0000256" key="1">
    <source>
        <dbReference type="ARBA" id="ARBA00007913"/>
    </source>
</evidence>
<dbReference type="GO" id="GO:0005524">
    <property type="term" value="F:ATP binding"/>
    <property type="evidence" value="ECO:0007669"/>
    <property type="project" value="UniProtKB-KW"/>
</dbReference>
<dbReference type="Pfam" id="PF13086">
    <property type="entry name" value="AAA_11"/>
    <property type="match status" value="1"/>
</dbReference>
<dbReference type="Gene3D" id="3.40.50.300">
    <property type="entry name" value="P-loop containing nucleotide triphosphate hydrolases"/>
    <property type="match status" value="2"/>
</dbReference>
<evidence type="ECO:0000256" key="3">
    <source>
        <dbReference type="ARBA" id="ARBA00022801"/>
    </source>
</evidence>
<dbReference type="InterPro" id="IPR041677">
    <property type="entry name" value="DNA2/NAM7_AAA_11"/>
</dbReference>
<keyword evidence="4" id="KW-0347">Helicase</keyword>
<dbReference type="EMBL" id="JAUIRO010000004">
    <property type="protein sequence ID" value="KAK0717372.1"/>
    <property type="molecule type" value="Genomic_DNA"/>
</dbReference>
<comment type="caution">
    <text evidence="8">The sequence shown here is derived from an EMBL/GenBank/DDBJ whole genome shotgun (WGS) entry which is preliminary data.</text>
</comment>
<keyword evidence="9" id="KW-1185">Reference proteome</keyword>
<proteinExistence type="inferred from homology"/>
<keyword evidence="5" id="KW-0067">ATP-binding</keyword>
<comment type="similarity">
    <text evidence="1">Belongs to the DNA2/NAM7 helicase family.</text>
</comment>
<accession>A0AA40AKD5</accession>